<evidence type="ECO:0000313" key="1">
    <source>
        <dbReference type="EMBL" id="GGZ43550.1"/>
    </source>
</evidence>
<evidence type="ECO:0000313" key="2">
    <source>
        <dbReference type="Proteomes" id="UP000630936"/>
    </source>
</evidence>
<organism evidence="1 2">
    <name type="scientific">Streptomyces inusitatus</name>
    <dbReference type="NCBI Taxonomy" id="68221"/>
    <lineage>
        <taxon>Bacteria</taxon>
        <taxon>Bacillati</taxon>
        <taxon>Actinomycetota</taxon>
        <taxon>Actinomycetes</taxon>
        <taxon>Kitasatosporales</taxon>
        <taxon>Streptomycetaceae</taxon>
        <taxon>Streptomyces</taxon>
    </lineage>
</organism>
<sequence length="72" mass="7671">MAEDSGRVTIAARTAATAASRLLILRIAFLPEGRVGVEERVRTLRLSISPCREQVNTLQCGWYGAVNAAGGV</sequence>
<accession>A0A918QFB2</accession>
<name>A0A918QFB2_9ACTN</name>
<comment type="caution">
    <text evidence="1">The sequence shown here is derived from an EMBL/GenBank/DDBJ whole genome shotgun (WGS) entry which is preliminary data.</text>
</comment>
<dbReference type="Proteomes" id="UP000630936">
    <property type="component" value="Unassembled WGS sequence"/>
</dbReference>
<dbReference type="AlphaFoldDB" id="A0A918QFB2"/>
<reference evidence="1" key="2">
    <citation type="submission" date="2020-09" db="EMBL/GenBank/DDBJ databases">
        <authorList>
            <person name="Sun Q."/>
            <person name="Ohkuma M."/>
        </authorList>
    </citation>
    <scope>NUCLEOTIDE SEQUENCE</scope>
    <source>
        <strain evidence="1">JCM 4988</strain>
    </source>
</reference>
<proteinExistence type="predicted"/>
<keyword evidence="2" id="KW-1185">Reference proteome</keyword>
<reference evidence="1" key="1">
    <citation type="journal article" date="2014" name="Int. J. Syst. Evol. Microbiol.">
        <title>Complete genome sequence of Corynebacterium casei LMG S-19264T (=DSM 44701T), isolated from a smear-ripened cheese.</title>
        <authorList>
            <consortium name="US DOE Joint Genome Institute (JGI-PGF)"/>
            <person name="Walter F."/>
            <person name="Albersmeier A."/>
            <person name="Kalinowski J."/>
            <person name="Ruckert C."/>
        </authorList>
    </citation>
    <scope>NUCLEOTIDE SEQUENCE</scope>
    <source>
        <strain evidence="1">JCM 4988</strain>
    </source>
</reference>
<dbReference type="EMBL" id="BMWG01000014">
    <property type="protein sequence ID" value="GGZ43550.1"/>
    <property type="molecule type" value="Genomic_DNA"/>
</dbReference>
<protein>
    <submittedName>
        <fullName evidence="1">Uncharacterized protein</fullName>
    </submittedName>
</protein>
<gene>
    <name evidence="1" type="ORF">GCM10010387_42330</name>
</gene>